<dbReference type="EMBL" id="JQ994223">
    <property type="protein sequence ID" value="AFK74885.1"/>
    <property type="molecule type" value="mRNA"/>
</dbReference>
<keyword evidence="7" id="KW-0805">Transcription regulation</keyword>
<dbReference type="Pfam" id="PF23611">
    <property type="entry name" value="zf-C2H2_16"/>
    <property type="match status" value="3"/>
</dbReference>
<dbReference type="FunFam" id="3.30.160.60:FF:002319">
    <property type="entry name" value="Uncharacterized protein"/>
    <property type="match status" value="1"/>
</dbReference>
<dbReference type="PROSITE" id="PS50157">
    <property type="entry name" value="ZINC_FINGER_C2H2_2"/>
    <property type="match status" value="4"/>
</dbReference>
<dbReference type="GO" id="GO:0001228">
    <property type="term" value="F:DNA-binding transcription activator activity, RNA polymerase II-specific"/>
    <property type="evidence" value="ECO:0007669"/>
    <property type="project" value="TreeGrafter"/>
</dbReference>
<evidence type="ECO:0000256" key="10">
    <source>
        <dbReference type="ARBA" id="ARBA00023242"/>
    </source>
</evidence>
<evidence type="ECO:0000256" key="7">
    <source>
        <dbReference type="ARBA" id="ARBA00023015"/>
    </source>
</evidence>
<feature type="domain" description="C2H2-type" evidence="12">
    <location>
        <begin position="171"/>
        <end position="198"/>
    </location>
</feature>
<evidence type="ECO:0000256" key="3">
    <source>
        <dbReference type="ARBA" id="ARBA00022723"/>
    </source>
</evidence>
<comment type="similarity">
    <text evidence="2">Belongs to the krueppel C2H2-type zinc-finger protein family.</text>
</comment>
<accession>I3V7X1</accession>
<proteinExistence type="evidence at transcript level"/>
<evidence type="ECO:0000256" key="6">
    <source>
        <dbReference type="ARBA" id="ARBA00022833"/>
    </source>
</evidence>
<evidence type="ECO:0000256" key="5">
    <source>
        <dbReference type="ARBA" id="ARBA00022771"/>
    </source>
</evidence>
<evidence type="ECO:0000256" key="4">
    <source>
        <dbReference type="ARBA" id="ARBA00022737"/>
    </source>
</evidence>
<evidence type="ECO:0000259" key="12">
    <source>
        <dbReference type="PROSITE" id="PS50157"/>
    </source>
</evidence>
<keyword evidence="5 11" id="KW-0863">Zinc-finger</keyword>
<dbReference type="PROSITE" id="PS00028">
    <property type="entry name" value="ZINC_FINGER_C2H2_1"/>
    <property type="match status" value="3"/>
</dbReference>
<feature type="domain" description="C2H2-type" evidence="12">
    <location>
        <begin position="255"/>
        <end position="282"/>
    </location>
</feature>
<dbReference type="AlphaFoldDB" id="I3V7X1"/>
<dbReference type="GO" id="GO:0008270">
    <property type="term" value="F:zinc ion binding"/>
    <property type="evidence" value="ECO:0007669"/>
    <property type="project" value="UniProtKB-KW"/>
</dbReference>
<keyword evidence="10" id="KW-0539">Nucleus</keyword>
<keyword evidence="9" id="KW-0804">Transcription</keyword>
<protein>
    <submittedName>
        <fullName evidence="13">Transcription factor ZNF69</fullName>
    </submittedName>
</protein>
<organism evidence="13">
    <name type="scientific">Hydra vulgaris</name>
    <name type="common">Hydra</name>
    <name type="synonym">Hydra attenuata</name>
    <dbReference type="NCBI Taxonomy" id="6087"/>
    <lineage>
        <taxon>Eukaryota</taxon>
        <taxon>Metazoa</taxon>
        <taxon>Cnidaria</taxon>
        <taxon>Hydrozoa</taxon>
        <taxon>Hydroidolina</taxon>
        <taxon>Anthoathecata</taxon>
        <taxon>Aplanulata</taxon>
        <taxon>Hydridae</taxon>
        <taxon>Hydra</taxon>
    </lineage>
</organism>
<evidence type="ECO:0000313" key="13">
    <source>
        <dbReference type="EMBL" id="AFK74885.1"/>
    </source>
</evidence>
<evidence type="ECO:0000256" key="9">
    <source>
        <dbReference type="ARBA" id="ARBA00023163"/>
    </source>
</evidence>
<dbReference type="InterPro" id="IPR013087">
    <property type="entry name" value="Znf_C2H2_type"/>
</dbReference>
<evidence type="ECO:0000256" key="2">
    <source>
        <dbReference type="ARBA" id="ARBA00006991"/>
    </source>
</evidence>
<comment type="subcellular location">
    <subcellularLocation>
        <location evidence="1">Nucleus</location>
    </subcellularLocation>
</comment>
<dbReference type="FunFam" id="3.30.160.60:FF:000065">
    <property type="entry name" value="B-cell CLL/lymphoma 6, member B"/>
    <property type="match status" value="1"/>
</dbReference>
<dbReference type="OrthoDB" id="40579at2759"/>
<dbReference type="SMART" id="SM00355">
    <property type="entry name" value="ZnF_C2H2"/>
    <property type="match status" value="4"/>
</dbReference>
<dbReference type="PANTHER" id="PTHR24393">
    <property type="entry name" value="ZINC FINGER PROTEIN"/>
    <property type="match status" value="1"/>
</dbReference>
<evidence type="ECO:0000256" key="11">
    <source>
        <dbReference type="PROSITE-ProRule" id="PRU00042"/>
    </source>
</evidence>
<name>I3V7X1_HYDVU</name>
<keyword evidence="3" id="KW-0479">Metal-binding</keyword>
<evidence type="ECO:0000256" key="1">
    <source>
        <dbReference type="ARBA" id="ARBA00004123"/>
    </source>
</evidence>
<keyword evidence="6" id="KW-0862">Zinc</keyword>
<reference evidence="13" key="1">
    <citation type="journal article" date="2012" name="Mol. Biol. Evol.">
        <title>Molecular signatures of the three stem cell lineages in hydra and the emergence of stem cell function at the base of multicellularity.</title>
        <authorList>
            <person name="Hemmrich G."/>
            <person name="Khalturin K."/>
            <person name="Boehm A.M."/>
            <person name="Puchert M."/>
            <person name="Anton-Erxleben F."/>
            <person name="Wittlieb J."/>
            <person name="Klostermeier U.C."/>
            <person name="Rosenstiel P."/>
            <person name="Oberg H.H."/>
            <person name="Domazet-Loso T."/>
            <person name="Sugimoto T."/>
            <person name="Niwa H."/>
            <person name="Bosch T.C."/>
        </authorList>
    </citation>
    <scope>NUCLEOTIDE SEQUENCE</scope>
    <source>
        <strain evidence="13">AEP</strain>
    </source>
</reference>
<keyword evidence="8" id="KW-0238">DNA-binding</keyword>
<sequence>MEIYDESVLTPSEIERQNNIINNYAFMKACGLPVKPLIYVKQNKVKLEKVHNYNSGSDTSESSLEDGDWKSSKAKHKKLNCRVADIHQCKKCGVCFTAEIYLISHIRRCKIKNKSFEINKLKNGADIKITEENIKISGENKENLLCRSNSKTKINNNLTTHIKLFPYGKPYECTYCDYECAHKSTLTTLVKIQTGEKPFKCTYCNYECIRKDVLTEHVKIHTGEKPFKCTYCDYECARKTNLTRHVKIHTGEKPFKCTYCDYECTQKGTLTAHVKIHTGEKLFKCTYCDYECTQKVL</sequence>
<dbReference type="SUPFAM" id="SSF57667">
    <property type="entry name" value="beta-beta-alpha zinc fingers"/>
    <property type="match status" value="3"/>
</dbReference>
<dbReference type="GO" id="GO:0005634">
    <property type="term" value="C:nucleus"/>
    <property type="evidence" value="ECO:0007669"/>
    <property type="project" value="UniProtKB-SubCell"/>
</dbReference>
<dbReference type="InterPro" id="IPR036236">
    <property type="entry name" value="Znf_C2H2_sf"/>
</dbReference>
<feature type="domain" description="C2H2-type" evidence="12">
    <location>
        <begin position="227"/>
        <end position="254"/>
    </location>
</feature>
<dbReference type="Gene3D" id="3.30.160.60">
    <property type="entry name" value="Classic Zinc Finger"/>
    <property type="match status" value="4"/>
</dbReference>
<evidence type="ECO:0000256" key="8">
    <source>
        <dbReference type="ARBA" id="ARBA00023125"/>
    </source>
</evidence>
<keyword evidence="4" id="KW-0677">Repeat</keyword>
<feature type="domain" description="C2H2-type" evidence="12">
    <location>
        <begin position="199"/>
        <end position="226"/>
    </location>
</feature>
<dbReference type="FunFam" id="3.30.160.60:FF:001485">
    <property type="entry name" value="Krueppel-related zinc finger protein"/>
    <property type="match status" value="1"/>
</dbReference>
<dbReference type="InterPro" id="IPR056438">
    <property type="entry name" value="Znf-C2H2_CTCF"/>
</dbReference>
<dbReference type="GO" id="GO:0000978">
    <property type="term" value="F:RNA polymerase II cis-regulatory region sequence-specific DNA binding"/>
    <property type="evidence" value="ECO:0007669"/>
    <property type="project" value="TreeGrafter"/>
</dbReference>
<dbReference type="PANTHER" id="PTHR24393:SF15">
    <property type="entry name" value="IP01243P-RELATED"/>
    <property type="match status" value="1"/>
</dbReference>